<feature type="transmembrane region" description="Helical" evidence="2">
    <location>
        <begin position="15"/>
        <end position="37"/>
    </location>
</feature>
<evidence type="ECO:0000313" key="4">
    <source>
        <dbReference type="Proteomes" id="UP000807342"/>
    </source>
</evidence>
<keyword evidence="4" id="KW-1185">Reference proteome</keyword>
<feature type="compositionally biased region" description="Basic and acidic residues" evidence="1">
    <location>
        <begin position="140"/>
        <end position="149"/>
    </location>
</feature>
<dbReference type="AlphaFoldDB" id="A0A9P6C1M9"/>
<keyword evidence="2" id="KW-0812">Transmembrane</keyword>
<dbReference type="EMBL" id="MU151179">
    <property type="protein sequence ID" value="KAF9447952.1"/>
    <property type="molecule type" value="Genomic_DNA"/>
</dbReference>
<comment type="caution">
    <text evidence="3">The sequence shown here is derived from an EMBL/GenBank/DDBJ whole genome shotgun (WGS) entry which is preliminary data.</text>
</comment>
<feature type="transmembrane region" description="Helical" evidence="2">
    <location>
        <begin position="284"/>
        <end position="304"/>
    </location>
</feature>
<dbReference type="Proteomes" id="UP000807342">
    <property type="component" value="Unassembled WGS sequence"/>
</dbReference>
<name>A0A9P6C1M9_9AGAR</name>
<feature type="region of interest" description="Disordered" evidence="1">
    <location>
        <begin position="138"/>
        <end position="159"/>
    </location>
</feature>
<gene>
    <name evidence="3" type="ORF">P691DRAFT_801514</name>
</gene>
<organism evidence="3 4">
    <name type="scientific">Macrolepiota fuliginosa MF-IS2</name>
    <dbReference type="NCBI Taxonomy" id="1400762"/>
    <lineage>
        <taxon>Eukaryota</taxon>
        <taxon>Fungi</taxon>
        <taxon>Dikarya</taxon>
        <taxon>Basidiomycota</taxon>
        <taxon>Agaricomycotina</taxon>
        <taxon>Agaricomycetes</taxon>
        <taxon>Agaricomycetidae</taxon>
        <taxon>Agaricales</taxon>
        <taxon>Agaricineae</taxon>
        <taxon>Agaricaceae</taxon>
        <taxon>Macrolepiota</taxon>
    </lineage>
</organism>
<feature type="transmembrane region" description="Helical" evidence="2">
    <location>
        <begin position="169"/>
        <end position="189"/>
    </location>
</feature>
<reference evidence="3" key="1">
    <citation type="submission" date="2020-11" db="EMBL/GenBank/DDBJ databases">
        <authorList>
            <consortium name="DOE Joint Genome Institute"/>
            <person name="Ahrendt S."/>
            <person name="Riley R."/>
            <person name="Andreopoulos W."/>
            <person name="Labutti K."/>
            <person name="Pangilinan J."/>
            <person name="Ruiz-Duenas F.J."/>
            <person name="Barrasa J.M."/>
            <person name="Sanchez-Garcia M."/>
            <person name="Camarero S."/>
            <person name="Miyauchi S."/>
            <person name="Serrano A."/>
            <person name="Linde D."/>
            <person name="Babiker R."/>
            <person name="Drula E."/>
            <person name="Ayuso-Fernandez I."/>
            <person name="Pacheco R."/>
            <person name="Padilla G."/>
            <person name="Ferreira P."/>
            <person name="Barriuso J."/>
            <person name="Kellner H."/>
            <person name="Castanera R."/>
            <person name="Alfaro M."/>
            <person name="Ramirez L."/>
            <person name="Pisabarro A.G."/>
            <person name="Kuo A."/>
            <person name="Tritt A."/>
            <person name="Lipzen A."/>
            <person name="He G."/>
            <person name="Yan M."/>
            <person name="Ng V."/>
            <person name="Cullen D."/>
            <person name="Martin F."/>
            <person name="Rosso M.-N."/>
            <person name="Henrissat B."/>
            <person name="Hibbett D."/>
            <person name="Martinez A.T."/>
            <person name="Grigoriev I.V."/>
        </authorList>
    </citation>
    <scope>NUCLEOTIDE SEQUENCE</scope>
    <source>
        <strain evidence="3">MF-IS2</strain>
    </source>
</reference>
<accession>A0A9P6C1M9</accession>
<feature type="transmembrane region" description="Helical" evidence="2">
    <location>
        <begin position="209"/>
        <end position="233"/>
    </location>
</feature>
<proteinExistence type="predicted"/>
<dbReference type="OrthoDB" id="2562239at2759"/>
<keyword evidence="2" id="KW-1133">Transmembrane helix</keyword>
<sequence length="351" mass="38623">MFPSPIGGIPYPIDFAPSLVFAVAYGCLLPLVAYRIFDRNSRTILLIGSCIFTVERIVAFSLRAAQSVNASKRFNVGLMAYIQSDLALGYIGIAIDLGKLLRTLLVAPTYGSDTYVQSTEAESRYRYWISTAKLDGAAAGDKEEQRDFPTKPPEGTPDAPRTRAWIRGLAGAVALAFLSAIVVGIIATSNLPNVVKGEANTDQNMVLRYVSTAVALFLIVGNAAASVWAYICLPRVNRQGCVILFVISWLLCIIAVYRLSVMQNTTESLQSTASGSLNSVGDKAAFYIFHILPEWLSSALLFVFNTRRIFSTGFIGDWRLADEGPKEKERRLKKEAAHREKLQLRKLEDPQ</sequence>
<protein>
    <submittedName>
        <fullName evidence="3">Uncharacterized protein</fullName>
    </submittedName>
</protein>
<evidence type="ECO:0000256" key="2">
    <source>
        <dbReference type="SAM" id="Phobius"/>
    </source>
</evidence>
<feature type="transmembrane region" description="Helical" evidence="2">
    <location>
        <begin position="240"/>
        <end position="259"/>
    </location>
</feature>
<evidence type="ECO:0000256" key="1">
    <source>
        <dbReference type="SAM" id="MobiDB-lite"/>
    </source>
</evidence>
<evidence type="ECO:0000313" key="3">
    <source>
        <dbReference type="EMBL" id="KAF9447952.1"/>
    </source>
</evidence>
<keyword evidence="2" id="KW-0472">Membrane</keyword>